<evidence type="ECO:0000313" key="6">
    <source>
        <dbReference type="Proteomes" id="UP000799428"/>
    </source>
</evidence>
<feature type="domain" description="Cupin type-2" evidence="4">
    <location>
        <begin position="113"/>
        <end position="180"/>
    </location>
</feature>
<evidence type="ECO:0000256" key="3">
    <source>
        <dbReference type="SAM" id="MobiDB-lite"/>
    </source>
</evidence>
<reference evidence="5" key="1">
    <citation type="journal article" date="2020" name="Stud. Mycol.">
        <title>101 Dothideomycetes genomes: a test case for predicting lifestyles and emergence of pathogens.</title>
        <authorList>
            <person name="Haridas S."/>
            <person name="Albert R."/>
            <person name="Binder M."/>
            <person name="Bloem J."/>
            <person name="Labutti K."/>
            <person name="Salamov A."/>
            <person name="Andreopoulos B."/>
            <person name="Baker S."/>
            <person name="Barry K."/>
            <person name="Bills G."/>
            <person name="Bluhm B."/>
            <person name="Cannon C."/>
            <person name="Castanera R."/>
            <person name="Culley D."/>
            <person name="Daum C."/>
            <person name="Ezra D."/>
            <person name="Gonzalez J."/>
            <person name="Henrissat B."/>
            <person name="Kuo A."/>
            <person name="Liang C."/>
            <person name="Lipzen A."/>
            <person name="Lutzoni F."/>
            <person name="Magnuson J."/>
            <person name="Mondo S."/>
            <person name="Nolan M."/>
            <person name="Ohm R."/>
            <person name="Pangilinan J."/>
            <person name="Park H.-J."/>
            <person name="Ramirez L."/>
            <person name="Alfaro M."/>
            <person name="Sun H."/>
            <person name="Tritt A."/>
            <person name="Yoshinaga Y."/>
            <person name="Zwiers L.-H."/>
            <person name="Turgeon B."/>
            <person name="Goodwin S."/>
            <person name="Spatafora J."/>
            <person name="Crous P."/>
            <person name="Grigoriev I."/>
        </authorList>
    </citation>
    <scope>NUCLEOTIDE SEQUENCE</scope>
    <source>
        <strain evidence="5">CBS 279.74</strain>
    </source>
</reference>
<gene>
    <name evidence="5" type="ORF">K504DRAFT_415345</name>
</gene>
<feature type="compositionally biased region" description="Basic and acidic residues" evidence="3">
    <location>
        <begin position="257"/>
        <end position="271"/>
    </location>
</feature>
<dbReference type="Proteomes" id="UP000799428">
    <property type="component" value="Unassembled WGS sequence"/>
</dbReference>
<evidence type="ECO:0000256" key="1">
    <source>
        <dbReference type="ARBA" id="ARBA00022964"/>
    </source>
</evidence>
<evidence type="ECO:0000259" key="4">
    <source>
        <dbReference type="Pfam" id="PF07883"/>
    </source>
</evidence>
<dbReference type="EMBL" id="MU005780">
    <property type="protein sequence ID" value="KAF2704920.1"/>
    <property type="molecule type" value="Genomic_DNA"/>
</dbReference>
<dbReference type="Gene3D" id="2.60.120.10">
    <property type="entry name" value="Jelly Rolls"/>
    <property type="match status" value="1"/>
</dbReference>
<keyword evidence="6" id="KW-1185">Reference proteome</keyword>
<dbReference type="SUPFAM" id="SSF51182">
    <property type="entry name" value="RmlC-like cupins"/>
    <property type="match status" value="1"/>
</dbReference>
<dbReference type="CDD" id="cd06992">
    <property type="entry name" value="cupin_GDO-like_C"/>
    <property type="match status" value="1"/>
</dbReference>
<keyword evidence="1 5" id="KW-0223">Dioxygenase</keyword>
<dbReference type="AlphaFoldDB" id="A0A6G1JWQ4"/>
<dbReference type="InterPro" id="IPR013096">
    <property type="entry name" value="Cupin_2"/>
</dbReference>
<dbReference type="PANTHER" id="PTHR41517">
    <property type="entry name" value="1,2-DIOXYGENASE PROTEIN-RELATED"/>
    <property type="match status" value="1"/>
</dbReference>
<dbReference type="InterPro" id="IPR014710">
    <property type="entry name" value="RmlC-like_jellyroll"/>
</dbReference>
<accession>A0A6G1JWQ4</accession>
<dbReference type="OrthoDB" id="2205143at2759"/>
<evidence type="ECO:0000256" key="2">
    <source>
        <dbReference type="ARBA" id="ARBA00023002"/>
    </source>
</evidence>
<keyword evidence="2" id="KW-0560">Oxidoreductase</keyword>
<protein>
    <submittedName>
        <fullName evidence="5">Gentisate 1,2-dioxygenase</fullName>
    </submittedName>
</protein>
<dbReference type="InterPro" id="IPR011051">
    <property type="entry name" value="RmlC_Cupin_sf"/>
</dbReference>
<evidence type="ECO:0000313" key="5">
    <source>
        <dbReference type="EMBL" id="KAF2704920.1"/>
    </source>
</evidence>
<proteinExistence type="predicted"/>
<dbReference type="InterPro" id="IPR047183">
    <property type="entry name" value="GDO-like"/>
</dbReference>
<dbReference type="Pfam" id="PF07883">
    <property type="entry name" value="Cupin_2"/>
    <property type="match status" value="1"/>
</dbReference>
<organism evidence="5 6">
    <name type="scientific">Pleomassaria siparia CBS 279.74</name>
    <dbReference type="NCBI Taxonomy" id="1314801"/>
    <lineage>
        <taxon>Eukaryota</taxon>
        <taxon>Fungi</taxon>
        <taxon>Dikarya</taxon>
        <taxon>Ascomycota</taxon>
        <taxon>Pezizomycotina</taxon>
        <taxon>Dothideomycetes</taxon>
        <taxon>Pleosporomycetidae</taxon>
        <taxon>Pleosporales</taxon>
        <taxon>Pleomassariaceae</taxon>
        <taxon>Pleomassaria</taxon>
    </lineage>
</organism>
<feature type="region of interest" description="Disordered" evidence="3">
    <location>
        <begin position="250"/>
        <end position="272"/>
    </location>
</feature>
<dbReference type="CDD" id="cd02216">
    <property type="entry name" value="cupin_GDO-like_N"/>
    <property type="match status" value="1"/>
</dbReference>
<dbReference type="PANTHER" id="PTHR41517:SF1">
    <property type="entry name" value="CUPIN"/>
    <property type="match status" value="1"/>
</dbReference>
<dbReference type="GO" id="GO:0051213">
    <property type="term" value="F:dioxygenase activity"/>
    <property type="evidence" value="ECO:0007669"/>
    <property type="project" value="UniProtKB-KW"/>
</dbReference>
<sequence length="347" mass="39734">MTTSSHAANGGVVLEPVTQPTNGVTHSLETVQDVIEGASKYNAVPLWPQMVKYNPPAPNPRCTPHIWRYDQVRPYLVRAGELVKEKDAERRVLMLVNPEREGPYTTDTLYAGLQLVMPHETAPAHRHTAFALRFVIEGNGGFTAVHGKRIQMNRGDVILTPTWNWHDHGKDGSGPMIWLDGLDLPTFIHFPVHFVEHFQEKRYPAENVEKEEECPNVFPWADMKKALDEMPGEWACKEYRKKEDGGYVSKTLGPSAERIDKDNKSAPRRETTSSVYHVIEGQGYSIINEKTFDWKQGDTFCIPSWYRYEHFANSQQTVYLYRFDDKPMIEALGFYRTEGMDTEELVS</sequence>
<feature type="region of interest" description="Disordered" evidence="3">
    <location>
        <begin position="1"/>
        <end position="20"/>
    </location>
</feature>
<name>A0A6G1JWQ4_9PLEO</name>